<dbReference type="RefSeq" id="WP_138856181.1">
    <property type="nucleotide sequence ID" value="NZ_CP040709.1"/>
</dbReference>
<keyword evidence="7" id="KW-1185">Reference proteome</keyword>
<evidence type="ECO:0000313" key="6">
    <source>
        <dbReference type="EMBL" id="MBB5205944.1"/>
    </source>
</evidence>
<evidence type="ECO:0000256" key="1">
    <source>
        <dbReference type="ARBA" id="ARBA00004418"/>
    </source>
</evidence>
<keyword evidence="6" id="KW-0282">Flagellum</keyword>
<comment type="similarity">
    <text evidence="4">Belongs to the FlgA family.</text>
</comment>
<evidence type="ECO:0000256" key="3">
    <source>
        <dbReference type="ARBA" id="ARBA00022764"/>
    </source>
</evidence>
<keyword evidence="6" id="KW-0966">Cell projection</keyword>
<dbReference type="PANTHER" id="PTHR36307">
    <property type="entry name" value="FLAGELLA BASAL BODY P-RING FORMATION PROTEIN FLGA"/>
    <property type="match status" value="1"/>
</dbReference>
<dbReference type="OrthoDB" id="8561436at2"/>
<dbReference type="SMART" id="SM00858">
    <property type="entry name" value="SAF"/>
    <property type="match status" value="1"/>
</dbReference>
<dbReference type="Gene3D" id="2.30.30.760">
    <property type="match status" value="1"/>
</dbReference>
<organism evidence="6 7">
    <name type="scientific">Inhella inkyongensis</name>
    <dbReference type="NCBI Taxonomy" id="392593"/>
    <lineage>
        <taxon>Bacteria</taxon>
        <taxon>Pseudomonadati</taxon>
        <taxon>Pseudomonadota</taxon>
        <taxon>Betaproteobacteria</taxon>
        <taxon>Burkholderiales</taxon>
        <taxon>Sphaerotilaceae</taxon>
        <taxon>Inhella</taxon>
    </lineage>
</organism>
<dbReference type="CDD" id="cd11614">
    <property type="entry name" value="SAF_CpaB_FlgA_like"/>
    <property type="match status" value="1"/>
</dbReference>
<evidence type="ECO:0000256" key="2">
    <source>
        <dbReference type="ARBA" id="ARBA00022729"/>
    </source>
</evidence>
<feature type="signal peptide" evidence="4">
    <location>
        <begin position="1"/>
        <end position="21"/>
    </location>
</feature>
<dbReference type="PANTHER" id="PTHR36307:SF1">
    <property type="entry name" value="FLAGELLA BASAL BODY P-RING FORMATION PROTEIN FLGA"/>
    <property type="match status" value="1"/>
</dbReference>
<keyword evidence="6" id="KW-0969">Cilium</keyword>
<feature type="domain" description="SAF" evidence="5">
    <location>
        <begin position="107"/>
        <end position="169"/>
    </location>
</feature>
<reference evidence="6 7" key="1">
    <citation type="submission" date="2020-08" db="EMBL/GenBank/DDBJ databases">
        <title>Genomic Encyclopedia of Type Strains, Phase IV (KMG-IV): sequencing the most valuable type-strain genomes for metagenomic binning, comparative biology and taxonomic classification.</title>
        <authorList>
            <person name="Goeker M."/>
        </authorList>
    </citation>
    <scope>NUCLEOTIDE SEQUENCE [LARGE SCALE GENOMIC DNA]</scope>
    <source>
        <strain evidence="6 7">DSM 23958</strain>
    </source>
</reference>
<accession>A0A840SAX5</accession>
<dbReference type="InterPro" id="IPR017585">
    <property type="entry name" value="SAF_FlgA"/>
</dbReference>
<comment type="caution">
    <text evidence="6">The sequence shown here is derived from an EMBL/GenBank/DDBJ whole genome shotgun (WGS) entry which is preliminary data.</text>
</comment>
<dbReference type="EMBL" id="JACHHO010000006">
    <property type="protein sequence ID" value="MBB5205944.1"/>
    <property type="molecule type" value="Genomic_DNA"/>
</dbReference>
<proteinExistence type="inferred from homology"/>
<name>A0A840SAX5_9BURK</name>
<dbReference type="Pfam" id="PF13144">
    <property type="entry name" value="ChapFlgA"/>
    <property type="match status" value="1"/>
</dbReference>
<dbReference type="InterPro" id="IPR041231">
    <property type="entry name" value="FlgA_N"/>
</dbReference>
<comment type="subcellular location">
    <subcellularLocation>
        <location evidence="1 4">Periplasm</location>
    </subcellularLocation>
</comment>
<sequence length="231" mass="24740">MKYLAHCFALVLALVMGPAAASLPEPWRQALQSMTQSAAQAALAGQGEVVVELGELDARLRLAPCEQVQPFVPAGQNLWGRSRVGLRCLQGAKRWSITVPVQVRVFAPAWTLRQSLPAGTTLSEEMMERRRAEISAETSPALAQAEPPVGRVLAQAAEGGAVLRQQHLRVRQWFEAGAPVQLSLAGEGFSLRSEGQALGPGLEGATVRVRLESGRIVLGQASGPNRVTLPW</sequence>
<dbReference type="AlphaFoldDB" id="A0A840SAX5"/>
<dbReference type="GO" id="GO:0042597">
    <property type="term" value="C:periplasmic space"/>
    <property type="evidence" value="ECO:0007669"/>
    <property type="project" value="UniProtKB-SubCell"/>
</dbReference>
<dbReference type="InterPro" id="IPR039246">
    <property type="entry name" value="Flagellar_FlgA"/>
</dbReference>
<protein>
    <recommendedName>
        <fullName evidence="4">Flagella basal body P-ring formation protein FlgA</fullName>
    </recommendedName>
</protein>
<evidence type="ECO:0000259" key="5">
    <source>
        <dbReference type="SMART" id="SM00858"/>
    </source>
</evidence>
<evidence type="ECO:0000256" key="4">
    <source>
        <dbReference type="RuleBase" id="RU362063"/>
    </source>
</evidence>
<dbReference type="Pfam" id="PF17656">
    <property type="entry name" value="ChapFlgA_N"/>
    <property type="match status" value="1"/>
</dbReference>
<dbReference type="NCBIfam" id="TIGR03170">
    <property type="entry name" value="flgA_cterm"/>
    <property type="match status" value="1"/>
</dbReference>
<feature type="chain" id="PRO_5033106924" description="Flagella basal body P-ring formation protein FlgA" evidence="4">
    <location>
        <begin position="22"/>
        <end position="231"/>
    </location>
</feature>
<comment type="function">
    <text evidence="4">Involved in the assembly process of the P-ring formation. It may associate with FlgF on the rod constituting a structure essential for the P-ring assembly or may act as a modulator protein for the P-ring assembly.</text>
</comment>
<dbReference type="InterPro" id="IPR013974">
    <property type="entry name" value="SAF"/>
</dbReference>
<keyword evidence="3 4" id="KW-0574">Periplasm</keyword>
<keyword evidence="4" id="KW-1005">Bacterial flagellum biogenesis</keyword>
<keyword evidence="2 4" id="KW-0732">Signal</keyword>
<gene>
    <name evidence="6" type="ORF">HNQ51_003275</name>
</gene>
<dbReference type="GO" id="GO:0044780">
    <property type="term" value="P:bacterial-type flagellum assembly"/>
    <property type="evidence" value="ECO:0007669"/>
    <property type="project" value="InterPro"/>
</dbReference>
<evidence type="ECO:0000313" key="7">
    <source>
        <dbReference type="Proteomes" id="UP000554837"/>
    </source>
</evidence>
<dbReference type="Proteomes" id="UP000554837">
    <property type="component" value="Unassembled WGS sequence"/>
</dbReference>